<evidence type="ECO:0000313" key="2">
    <source>
        <dbReference type="Proteomes" id="UP000269396"/>
    </source>
</evidence>
<sequence length="111" mass="12507">MNPGFMQLGTRHQGVPIILRELVLPDGFDSVSSSFIVRDINTTRQYGVPVIFRELMLPDGFDPVSSSLTVREVTTEVSEPRLTSYRTEIYLQLIDHVCQILLSADQILLSI</sequence>
<gene>
    <name evidence="1" type="ORF">SMTD_LOCUS14744</name>
</gene>
<organism evidence="1 2">
    <name type="scientific">Schistosoma mattheei</name>
    <dbReference type="NCBI Taxonomy" id="31246"/>
    <lineage>
        <taxon>Eukaryota</taxon>
        <taxon>Metazoa</taxon>
        <taxon>Spiralia</taxon>
        <taxon>Lophotrochozoa</taxon>
        <taxon>Platyhelminthes</taxon>
        <taxon>Trematoda</taxon>
        <taxon>Digenea</taxon>
        <taxon>Strigeidida</taxon>
        <taxon>Schistosomatoidea</taxon>
        <taxon>Schistosomatidae</taxon>
        <taxon>Schistosoma</taxon>
    </lineage>
</organism>
<name>A0A3P8FL02_9TREM</name>
<dbReference type="Proteomes" id="UP000269396">
    <property type="component" value="Unassembled WGS sequence"/>
</dbReference>
<protein>
    <submittedName>
        <fullName evidence="1">Uncharacterized protein</fullName>
    </submittedName>
</protein>
<accession>A0A3P8FL02</accession>
<dbReference type="AlphaFoldDB" id="A0A3P8FL02"/>
<keyword evidence="2" id="KW-1185">Reference proteome</keyword>
<proteinExistence type="predicted"/>
<dbReference type="EMBL" id="UZAL01034991">
    <property type="protein sequence ID" value="VDP66680.1"/>
    <property type="molecule type" value="Genomic_DNA"/>
</dbReference>
<reference evidence="1 2" key="1">
    <citation type="submission" date="2018-11" db="EMBL/GenBank/DDBJ databases">
        <authorList>
            <consortium name="Pathogen Informatics"/>
        </authorList>
    </citation>
    <scope>NUCLEOTIDE SEQUENCE [LARGE SCALE GENOMIC DNA]</scope>
    <source>
        <strain>Denwood</strain>
        <strain evidence="2">Zambia</strain>
    </source>
</reference>
<evidence type="ECO:0000313" key="1">
    <source>
        <dbReference type="EMBL" id="VDP66680.1"/>
    </source>
</evidence>